<dbReference type="PRINTS" id="PR01021">
    <property type="entry name" value="OMPADOMAIN"/>
</dbReference>
<comment type="subcellular location">
    <subcellularLocation>
        <location evidence="1">Cell outer membrane</location>
    </subcellularLocation>
</comment>
<reference evidence="6 7" key="1">
    <citation type="submission" date="2018-02" db="EMBL/GenBank/DDBJ databases">
        <authorList>
            <person name="Machado R.A."/>
        </authorList>
    </citation>
    <scope>NUCLEOTIDE SEQUENCE [LARGE SCALE GENOMIC DNA]</scope>
    <source>
        <strain evidence="6 7">DSM 19724</strain>
    </source>
</reference>
<dbReference type="Proteomes" id="UP000591844">
    <property type="component" value="Unassembled WGS sequence"/>
</dbReference>
<gene>
    <name evidence="6" type="ORF">C5469_21710</name>
</gene>
<evidence type="ECO:0000256" key="3">
    <source>
        <dbReference type="PROSITE-ProRule" id="PRU00473"/>
    </source>
</evidence>
<keyword evidence="4" id="KW-0812">Transmembrane</keyword>
<protein>
    <recommendedName>
        <fullName evidence="5">OmpA-like domain-containing protein</fullName>
    </recommendedName>
</protein>
<dbReference type="AlphaFoldDB" id="A0A7X5QI64"/>
<keyword evidence="4" id="KW-1133">Transmembrane helix</keyword>
<dbReference type="GO" id="GO:0009279">
    <property type="term" value="C:cell outer membrane"/>
    <property type="evidence" value="ECO:0007669"/>
    <property type="project" value="UniProtKB-SubCell"/>
</dbReference>
<feature type="transmembrane region" description="Helical" evidence="4">
    <location>
        <begin position="33"/>
        <end position="51"/>
    </location>
</feature>
<dbReference type="EMBL" id="PUJW01000051">
    <property type="protein sequence ID" value="NHB94605.1"/>
    <property type="molecule type" value="Genomic_DNA"/>
</dbReference>
<accession>A0A7X5QI64</accession>
<proteinExistence type="predicted"/>
<sequence>MSIMLQRGLWAWGAGLALLLCLIWLPLSPVGQWVGVIIIMLCTLTGGFYTGRSQRRKQHDDLSALLPPESDRHPVVLVYSDIQDSLFGEAWLRQTPQGCWLCLPSGMSLTDSVETLLAARPSWGGQLSVMAVINPQQYHDAAMLAGRVRELRWQLSQVRQRQGIALPLLLAGYLADGLQQPDPTWFEWLAGQSTVTIWQEKMPFQPLADWLRQSQMTEQMVRFQRGVELTGWADWMKEYVLPACLTPEDGLPSCPPWAMVLTFVPALPNQLTGHLWQQWWQSRTALKGAGNPLNLSGTMEAAPALPFPDQALRLLPMGTVLTPVQRAQRRAMGLFLLAGVTALGCSAWHNWRLLRQVEGDLLHYQSLAIKEKSHRAQAVAVLRADDKLLEAYYRDGVPWRLGLGLYQGERLRPRLQAAIALYAAEPAEKKPVTAAIPQTVSLNSLALFEVGQARLKADSTKVLVNALMTIRAKPGWLITITGYTDSTGDAVKNRVLSLARAEAVRDWLQHTGDIPPACFAVKGEGATRPIATNSTAVGRTANRRVEIRLVPDAVACQRPQTVPGFLSTTTSPVQATSHTQKQE</sequence>
<dbReference type="InterPro" id="IPR006664">
    <property type="entry name" value="OMP_bac"/>
</dbReference>
<feature type="transmembrane region" description="Helical" evidence="4">
    <location>
        <begin position="9"/>
        <end position="27"/>
    </location>
</feature>
<organism evidence="6 7">
    <name type="scientific">Photorhabdus cinerea</name>
    <dbReference type="NCBI Taxonomy" id="471575"/>
    <lineage>
        <taxon>Bacteria</taxon>
        <taxon>Pseudomonadati</taxon>
        <taxon>Pseudomonadota</taxon>
        <taxon>Gammaproteobacteria</taxon>
        <taxon>Enterobacterales</taxon>
        <taxon>Morganellaceae</taxon>
        <taxon>Photorhabdus</taxon>
    </lineage>
</organism>
<dbReference type="CDD" id="cd07185">
    <property type="entry name" value="OmpA_C-like"/>
    <property type="match status" value="1"/>
</dbReference>
<dbReference type="Pfam" id="PF00691">
    <property type="entry name" value="OmpA"/>
    <property type="match status" value="1"/>
</dbReference>
<dbReference type="PANTHER" id="PTHR30329">
    <property type="entry name" value="STATOR ELEMENT OF FLAGELLAR MOTOR COMPLEX"/>
    <property type="match status" value="1"/>
</dbReference>
<feature type="domain" description="OmpA-like" evidence="5">
    <location>
        <begin position="435"/>
        <end position="553"/>
    </location>
</feature>
<evidence type="ECO:0000259" key="5">
    <source>
        <dbReference type="PROSITE" id="PS51123"/>
    </source>
</evidence>
<evidence type="ECO:0000313" key="6">
    <source>
        <dbReference type="EMBL" id="NHB94605.1"/>
    </source>
</evidence>
<dbReference type="InterPro" id="IPR006665">
    <property type="entry name" value="OmpA-like"/>
</dbReference>
<feature type="transmembrane region" description="Helical" evidence="4">
    <location>
        <begin position="331"/>
        <end position="351"/>
    </location>
</feature>
<dbReference type="InterPro" id="IPR050330">
    <property type="entry name" value="Bact_OuterMem_StrucFunc"/>
</dbReference>
<keyword evidence="7" id="KW-1185">Reference proteome</keyword>
<dbReference type="InterPro" id="IPR036737">
    <property type="entry name" value="OmpA-like_sf"/>
</dbReference>
<dbReference type="PROSITE" id="PS51123">
    <property type="entry name" value="OMPA_2"/>
    <property type="match status" value="1"/>
</dbReference>
<keyword evidence="2 3" id="KW-0472">Membrane</keyword>
<dbReference type="SUPFAM" id="SSF103088">
    <property type="entry name" value="OmpA-like"/>
    <property type="match status" value="1"/>
</dbReference>
<evidence type="ECO:0000256" key="1">
    <source>
        <dbReference type="ARBA" id="ARBA00004442"/>
    </source>
</evidence>
<dbReference type="Gene3D" id="3.30.1330.60">
    <property type="entry name" value="OmpA-like domain"/>
    <property type="match status" value="1"/>
</dbReference>
<evidence type="ECO:0000256" key="4">
    <source>
        <dbReference type="SAM" id="Phobius"/>
    </source>
</evidence>
<dbReference type="PANTHER" id="PTHR30329:SF20">
    <property type="entry name" value="EXPORTED PROTEIN"/>
    <property type="match status" value="1"/>
</dbReference>
<name>A0A7X5QI64_9GAMM</name>
<evidence type="ECO:0000256" key="2">
    <source>
        <dbReference type="ARBA" id="ARBA00023136"/>
    </source>
</evidence>
<evidence type="ECO:0000313" key="7">
    <source>
        <dbReference type="Proteomes" id="UP000591844"/>
    </source>
</evidence>
<comment type="caution">
    <text evidence="6">The sequence shown here is derived from an EMBL/GenBank/DDBJ whole genome shotgun (WGS) entry which is preliminary data.</text>
</comment>